<dbReference type="Proteomes" id="UP000297871">
    <property type="component" value="Unassembled WGS sequence"/>
</dbReference>
<name>A0A4R9J6F2_9LEPT</name>
<accession>A0A4R9J6F2</accession>
<feature type="domain" description="NmrA-like" evidence="1">
    <location>
        <begin position="2"/>
        <end position="242"/>
    </location>
</feature>
<dbReference type="Gene3D" id="3.90.25.10">
    <property type="entry name" value="UDP-galactose 4-epimerase, domain 1"/>
    <property type="match status" value="1"/>
</dbReference>
<evidence type="ECO:0000313" key="3">
    <source>
        <dbReference type="Proteomes" id="UP000297871"/>
    </source>
</evidence>
<dbReference type="Gene3D" id="3.40.50.720">
    <property type="entry name" value="NAD(P)-binding Rossmann-like Domain"/>
    <property type="match status" value="1"/>
</dbReference>
<organism evidence="2 3">
    <name type="scientific">Leptospira koniambonensis</name>
    <dbReference type="NCBI Taxonomy" id="2484950"/>
    <lineage>
        <taxon>Bacteria</taxon>
        <taxon>Pseudomonadati</taxon>
        <taxon>Spirochaetota</taxon>
        <taxon>Spirochaetia</taxon>
        <taxon>Leptospirales</taxon>
        <taxon>Leptospiraceae</taxon>
        <taxon>Leptospira</taxon>
    </lineage>
</organism>
<dbReference type="PANTHER" id="PTHR43162:SF1">
    <property type="entry name" value="PRESTALK A DIFFERENTIATION PROTEIN A"/>
    <property type="match status" value="1"/>
</dbReference>
<dbReference type="AlphaFoldDB" id="A0A4R9J6F2"/>
<evidence type="ECO:0000313" key="2">
    <source>
        <dbReference type="EMBL" id="TGL33768.1"/>
    </source>
</evidence>
<dbReference type="EMBL" id="RQFY01000004">
    <property type="protein sequence ID" value="TGL33768.1"/>
    <property type="molecule type" value="Genomic_DNA"/>
</dbReference>
<sequence>MKIVITGSLGHISKPLTIDLLKKGHSITVISSNAKKKNEIEALGAKSAIGSLEDLNFLTETFKGVDAVYCMIPPNDYFDHELDLISFYKEIGTNYAQAIQKSGVKRVVHLSSIGAHLEKNSGIIVGHHFVENILKELSGVGLTHMRPTAFYYNLYGFLARIKKEGRIASNYGGEDRVPWVSPIDIAQAVAEEIVTPLEGRKIIYVASDEPTCNEIANALGAEIGKPDLKWELISDEEMQNHLKAIGMSPSIVKGFTEMNASMHNGTLMENYYRNRPVSLGKVKLTEFAKEFASVFHQN</sequence>
<dbReference type="SUPFAM" id="SSF51735">
    <property type="entry name" value="NAD(P)-binding Rossmann-fold domains"/>
    <property type="match status" value="1"/>
</dbReference>
<reference evidence="2" key="1">
    <citation type="journal article" date="2019" name="PLoS Negl. Trop. Dis.">
        <title>Revisiting the worldwide diversity of Leptospira species in the environment.</title>
        <authorList>
            <person name="Vincent A.T."/>
            <person name="Schiettekatte O."/>
            <person name="Bourhy P."/>
            <person name="Veyrier F.J."/>
            <person name="Picardeau M."/>
        </authorList>
    </citation>
    <scope>NUCLEOTIDE SEQUENCE [LARGE SCALE GENOMIC DNA]</scope>
    <source>
        <strain evidence="2">201800265</strain>
    </source>
</reference>
<dbReference type="RefSeq" id="WP_135614050.1">
    <property type="nucleotide sequence ID" value="NZ_RQFY01000004.1"/>
</dbReference>
<gene>
    <name evidence="2" type="ORF">EHQ52_04330</name>
</gene>
<dbReference type="InterPro" id="IPR036291">
    <property type="entry name" value="NAD(P)-bd_dom_sf"/>
</dbReference>
<dbReference type="InterPro" id="IPR051604">
    <property type="entry name" value="Ergot_Alk_Oxidoreductase"/>
</dbReference>
<comment type="caution">
    <text evidence="2">The sequence shown here is derived from an EMBL/GenBank/DDBJ whole genome shotgun (WGS) entry which is preliminary data.</text>
</comment>
<proteinExistence type="predicted"/>
<dbReference type="InterPro" id="IPR008030">
    <property type="entry name" value="NmrA-like"/>
</dbReference>
<dbReference type="Pfam" id="PF05368">
    <property type="entry name" value="NmrA"/>
    <property type="match status" value="1"/>
</dbReference>
<keyword evidence="3" id="KW-1185">Reference proteome</keyword>
<dbReference type="PANTHER" id="PTHR43162">
    <property type="match status" value="1"/>
</dbReference>
<dbReference type="OrthoDB" id="339107at2"/>
<protein>
    <submittedName>
        <fullName evidence="2">NAD-dependent epimerase/dehydratase family protein</fullName>
    </submittedName>
</protein>
<evidence type="ECO:0000259" key="1">
    <source>
        <dbReference type="Pfam" id="PF05368"/>
    </source>
</evidence>